<dbReference type="InterPro" id="IPR051077">
    <property type="entry name" value="Ca-dependent_lectin"/>
</dbReference>
<gene>
    <name evidence="2" type="ORF">CGI_10020055</name>
</gene>
<dbReference type="HOGENOM" id="CLU_507401_0_0_1"/>
<dbReference type="AlphaFoldDB" id="K1RDS3"/>
<evidence type="ECO:0000313" key="2">
    <source>
        <dbReference type="EMBL" id="EKC39450.1"/>
    </source>
</evidence>
<proteinExistence type="predicted"/>
<dbReference type="InParanoid" id="K1RDS3"/>
<dbReference type="GO" id="GO:0005615">
    <property type="term" value="C:extracellular space"/>
    <property type="evidence" value="ECO:0007669"/>
    <property type="project" value="TreeGrafter"/>
</dbReference>
<protein>
    <submittedName>
        <fullName evidence="2">Uncharacterized protein</fullName>
    </submittedName>
</protein>
<organism evidence="2">
    <name type="scientific">Magallana gigas</name>
    <name type="common">Pacific oyster</name>
    <name type="synonym">Crassostrea gigas</name>
    <dbReference type="NCBI Taxonomy" id="29159"/>
    <lineage>
        <taxon>Eukaryota</taxon>
        <taxon>Metazoa</taxon>
        <taxon>Spiralia</taxon>
        <taxon>Lophotrochozoa</taxon>
        <taxon>Mollusca</taxon>
        <taxon>Bivalvia</taxon>
        <taxon>Autobranchia</taxon>
        <taxon>Pteriomorphia</taxon>
        <taxon>Ostreida</taxon>
        <taxon>Ostreoidea</taxon>
        <taxon>Ostreidae</taxon>
        <taxon>Magallana</taxon>
    </lineage>
</organism>
<evidence type="ECO:0000256" key="1">
    <source>
        <dbReference type="SAM" id="MobiDB-lite"/>
    </source>
</evidence>
<accession>K1RDS3</accession>
<feature type="region of interest" description="Disordered" evidence="1">
    <location>
        <begin position="315"/>
        <end position="366"/>
    </location>
</feature>
<feature type="compositionally biased region" description="Basic and acidic residues" evidence="1">
    <location>
        <begin position="335"/>
        <end position="359"/>
    </location>
</feature>
<dbReference type="PANTHER" id="PTHR24024">
    <property type="entry name" value="PULMONARY SURFACTANT-ASSOCIATED PROTEIN A"/>
    <property type="match status" value="1"/>
</dbReference>
<reference evidence="2" key="1">
    <citation type="journal article" date="2012" name="Nature">
        <title>The oyster genome reveals stress adaptation and complexity of shell formation.</title>
        <authorList>
            <person name="Zhang G."/>
            <person name="Fang X."/>
            <person name="Guo X."/>
            <person name="Li L."/>
            <person name="Luo R."/>
            <person name="Xu F."/>
            <person name="Yang P."/>
            <person name="Zhang L."/>
            <person name="Wang X."/>
            <person name="Qi H."/>
            <person name="Xiong Z."/>
            <person name="Que H."/>
            <person name="Xie Y."/>
            <person name="Holland P.W."/>
            <person name="Paps J."/>
            <person name="Zhu Y."/>
            <person name="Wu F."/>
            <person name="Chen Y."/>
            <person name="Wang J."/>
            <person name="Peng C."/>
            <person name="Meng J."/>
            <person name="Yang L."/>
            <person name="Liu J."/>
            <person name="Wen B."/>
            <person name="Zhang N."/>
            <person name="Huang Z."/>
            <person name="Zhu Q."/>
            <person name="Feng Y."/>
            <person name="Mount A."/>
            <person name="Hedgecock D."/>
            <person name="Xu Z."/>
            <person name="Liu Y."/>
            <person name="Domazet-Loso T."/>
            <person name="Du Y."/>
            <person name="Sun X."/>
            <person name="Zhang S."/>
            <person name="Liu B."/>
            <person name="Cheng P."/>
            <person name="Jiang X."/>
            <person name="Li J."/>
            <person name="Fan D."/>
            <person name="Wang W."/>
            <person name="Fu W."/>
            <person name="Wang T."/>
            <person name="Wang B."/>
            <person name="Zhang J."/>
            <person name="Peng Z."/>
            <person name="Li Y."/>
            <person name="Li N."/>
            <person name="Wang J."/>
            <person name="Chen M."/>
            <person name="He Y."/>
            <person name="Tan F."/>
            <person name="Song X."/>
            <person name="Zheng Q."/>
            <person name="Huang R."/>
            <person name="Yang H."/>
            <person name="Du X."/>
            <person name="Chen L."/>
            <person name="Yang M."/>
            <person name="Gaffney P.M."/>
            <person name="Wang S."/>
            <person name="Luo L."/>
            <person name="She Z."/>
            <person name="Ming Y."/>
            <person name="Huang W."/>
            <person name="Zhang S."/>
            <person name="Huang B."/>
            <person name="Zhang Y."/>
            <person name="Qu T."/>
            <person name="Ni P."/>
            <person name="Miao G."/>
            <person name="Wang J."/>
            <person name="Wang Q."/>
            <person name="Steinberg C.E."/>
            <person name="Wang H."/>
            <person name="Li N."/>
            <person name="Qian L."/>
            <person name="Zhang G."/>
            <person name="Li Y."/>
            <person name="Yang H."/>
            <person name="Liu X."/>
            <person name="Wang J."/>
            <person name="Yin Y."/>
            <person name="Wang J."/>
        </authorList>
    </citation>
    <scope>NUCLEOTIDE SEQUENCE [LARGE SCALE GENOMIC DNA]</scope>
    <source>
        <strain evidence="2">05x7-T-G4-1.051#20</strain>
    </source>
</reference>
<sequence length="537" mass="61037">MWIQKASLVSDHSKMESKSDCGNGPVTNMKRVATIDDQEIQSLDEKRAKETRNGEMKRRIKDIPALEERRHLALERHIKRKRRRRPYVKKIRNFNKTEQQLSETLAAPHGKMPDDHGAFDLKDKGIQVCGGEGKKGCSQNEIEGTRMEVSVKYGEKPNWLQTPNELSDSFEMSSTKMDAEEYKQQTVHFDKLIEYVLDKVKSDIVNKVEDEFESLIEVKQLNVEGECQIEKDEKTCIEVKGEELNENVTQVKKVNTSTSEDAGHVNEEDLKKEKEKFKDEEYFCAHLERAENNENKIVDIGGVKAEQTFNTLSARIKESKPDDPELEASKTSQLIKHEKENDFDNKENESGHTNERKDNSFSTHNVQRLEPVGRRLDYLLYKANEGFAGGSWYGHTGAAAEFVCLPRDPDLITKFTSHYAYMYGSEYDSTEFGHHNGDDLPCSVCRSTVQSSVLMIPGKSSCYGGWSMQYHGYLVAGHYTSKAATQYICLDEHPEALTSGHRDENGKMFYPVEAVCGSLACPPYQNGTYLTCVVCTK</sequence>
<dbReference type="EMBL" id="JH818808">
    <property type="protein sequence ID" value="EKC39450.1"/>
    <property type="molecule type" value="Genomic_DNA"/>
</dbReference>
<feature type="region of interest" description="Disordered" evidence="1">
    <location>
        <begin position="6"/>
        <end position="26"/>
    </location>
</feature>
<dbReference type="PANTHER" id="PTHR24024:SF18">
    <property type="entry name" value="SHORT-CHAIN COLLAGEN C4-LIKE"/>
    <property type="match status" value="1"/>
</dbReference>
<name>K1RDS3_MAGGI</name>